<evidence type="ECO:0000256" key="1">
    <source>
        <dbReference type="SAM" id="SignalP"/>
    </source>
</evidence>
<dbReference type="AlphaFoldDB" id="A0A228HLV8"/>
<evidence type="ECO:0000313" key="4">
    <source>
        <dbReference type="Proteomes" id="UP000214600"/>
    </source>
</evidence>
<dbReference type="RefSeq" id="WP_080959459.1">
    <property type="nucleotide sequence ID" value="NZ_NKFA01000044.1"/>
</dbReference>
<reference evidence="3 4" key="2">
    <citation type="submission" date="2017-08" db="EMBL/GenBank/DDBJ databases">
        <title>WGS of novel Burkholderia cepaca complex species.</title>
        <authorList>
            <person name="Lipuma J."/>
            <person name="Spilker T."/>
        </authorList>
    </citation>
    <scope>NUCLEOTIDE SEQUENCE [LARGE SCALE GENOMIC DNA]</scope>
    <source>
        <strain evidence="3 4">AU17325</strain>
    </source>
</reference>
<organism evidence="3 4">
    <name type="scientific">Burkholderia aenigmatica</name>
    <dbReference type="NCBI Taxonomy" id="2015348"/>
    <lineage>
        <taxon>Bacteria</taxon>
        <taxon>Pseudomonadati</taxon>
        <taxon>Pseudomonadota</taxon>
        <taxon>Betaproteobacteria</taxon>
        <taxon>Burkholderiales</taxon>
        <taxon>Burkholderiaceae</taxon>
        <taxon>Burkholderia</taxon>
        <taxon>Burkholderia cepacia complex</taxon>
    </lineage>
</organism>
<dbReference type="PROSITE" id="PS50222">
    <property type="entry name" value="EF_HAND_2"/>
    <property type="match status" value="1"/>
</dbReference>
<accession>A0A228HLV8</accession>
<feature type="chain" id="PRO_5013279937" evidence="1">
    <location>
        <begin position="38"/>
        <end position="105"/>
    </location>
</feature>
<evidence type="ECO:0000259" key="2">
    <source>
        <dbReference type="PROSITE" id="PS50222"/>
    </source>
</evidence>
<dbReference type="SUPFAM" id="SSF47473">
    <property type="entry name" value="EF-hand"/>
    <property type="match status" value="1"/>
</dbReference>
<dbReference type="Proteomes" id="UP000214600">
    <property type="component" value="Unassembled WGS sequence"/>
</dbReference>
<reference evidence="4" key="1">
    <citation type="submission" date="2017-06" db="EMBL/GenBank/DDBJ databases">
        <authorList>
            <person name="LiPuma J."/>
            <person name="Spilker T."/>
        </authorList>
    </citation>
    <scope>NUCLEOTIDE SEQUENCE [LARGE SCALE GENOMIC DNA]</scope>
    <source>
        <strain evidence="4">AU17325</strain>
    </source>
</reference>
<evidence type="ECO:0000313" key="3">
    <source>
        <dbReference type="EMBL" id="OXI31140.1"/>
    </source>
</evidence>
<sequence length="105" mass="11396">MMRCRARGIPLKDHPMTRHIRLATLLAISLAASAAFAQGAGLQQLQARFAAADTDHDGKLTPAEAQAGMPRVAQHFAEIDAAHRGYLTLDDIERFLAARRARPAP</sequence>
<comment type="caution">
    <text evidence="3">The sequence shown here is derived from an EMBL/GenBank/DDBJ whole genome shotgun (WGS) entry which is preliminary data.</text>
</comment>
<dbReference type="OrthoDB" id="5461251at2"/>
<dbReference type="GO" id="GO:0005509">
    <property type="term" value="F:calcium ion binding"/>
    <property type="evidence" value="ECO:0007669"/>
    <property type="project" value="InterPro"/>
</dbReference>
<proteinExistence type="predicted"/>
<feature type="signal peptide" evidence="1">
    <location>
        <begin position="1"/>
        <end position="37"/>
    </location>
</feature>
<dbReference type="Gene3D" id="1.10.238.10">
    <property type="entry name" value="EF-hand"/>
    <property type="match status" value="1"/>
</dbReference>
<dbReference type="InterPro" id="IPR011992">
    <property type="entry name" value="EF-hand-dom_pair"/>
</dbReference>
<dbReference type="InterPro" id="IPR002048">
    <property type="entry name" value="EF_hand_dom"/>
</dbReference>
<protein>
    <submittedName>
        <fullName evidence="3">Calcium-binding protein</fullName>
    </submittedName>
</protein>
<name>A0A228HLV8_9BURK</name>
<keyword evidence="1" id="KW-0732">Signal</keyword>
<feature type="domain" description="EF-hand" evidence="2">
    <location>
        <begin position="40"/>
        <end position="75"/>
    </location>
</feature>
<dbReference type="EMBL" id="NKFA01000044">
    <property type="protein sequence ID" value="OXI31140.1"/>
    <property type="molecule type" value="Genomic_DNA"/>
</dbReference>
<gene>
    <name evidence="3" type="ORF">CFB84_42325</name>
</gene>